<name>A0ACB5TUY2_CANBO</name>
<keyword evidence="2" id="KW-1185">Reference proteome</keyword>
<sequence>MNSIQFLATTVDKALGSSNNSINSGSNISEEILDNEDDTITKTSNSINDVTDSNVKINDSNESLNNLIKQVDMNKPASNKTDSDQTSNQHVPSDNNEETADNDTAVSGLSSSERHKDEIIVNKLLQKMPKIIDDNDIVTRADPSTIHHDVNDTYNDDDDEEEEEGEEEDEEEDENGIIYEEDEYPTRSFLGKVLDVLLFLPKYLIYRPVVFVIWIIFYPFIFIYRLIVPQTKKKSKFNKQNNFIDETNSHLQNSSYASRNKSKNLNSSLSSATSTSVSPRMSNNIISPTISTISEDDIEFELPSSTDDSMKSPTTDTPYNPDSEDELTLNSTRSKSDESISRGSFSSSRTRSPLSKPNNNSSNSSSRYSRSTTPILSSSATSSTTNTNMLTPSSPSKHPNSNNSMELALRSPQKQMRTRSRSRQPTSYQSGGASSSSSTPASNRNIKTRFLFPRILFGNFNILNPPQVPLKTLVLDLDETLIHSLSRQNSAVLGKSKGTTIEIKLSNSIAALYYIYKRPYVDEFLRIVSQWFNLVCFTASIKEYADPVINYLETEYMLKNKQKITDSNTNGLPNGGIFQKRLYRDHCKFIEGEGYIKDLTVLLPNTQQQNASVQSNANGNSQNPSASRSRTSGRESNVSSRESSTTRSRSRSATLTGRQPPSSSTAAANSNSLDLSKIIIIDNSPVSYSMHQENGIMIEGWINDPDDIELMNLLPLLNSLRFVSDVRSVLGLKHGQSAFD</sequence>
<proteinExistence type="predicted"/>
<organism evidence="1 2">
    <name type="scientific">Candida boidinii</name>
    <name type="common">Yeast</name>
    <dbReference type="NCBI Taxonomy" id="5477"/>
    <lineage>
        <taxon>Eukaryota</taxon>
        <taxon>Fungi</taxon>
        <taxon>Dikarya</taxon>
        <taxon>Ascomycota</taxon>
        <taxon>Saccharomycotina</taxon>
        <taxon>Pichiomycetes</taxon>
        <taxon>Pichiales</taxon>
        <taxon>Pichiaceae</taxon>
        <taxon>Ogataea</taxon>
        <taxon>Ogataea/Candida clade</taxon>
    </lineage>
</organism>
<accession>A0ACB5TUY2</accession>
<comment type="caution">
    <text evidence="1">The sequence shown here is derived from an EMBL/GenBank/DDBJ whole genome shotgun (WGS) entry which is preliminary data.</text>
</comment>
<protein>
    <submittedName>
        <fullName evidence="1">Unnamed protein product</fullName>
    </submittedName>
</protein>
<evidence type="ECO:0000313" key="2">
    <source>
        <dbReference type="Proteomes" id="UP001165101"/>
    </source>
</evidence>
<reference evidence="1" key="1">
    <citation type="submission" date="2023-04" db="EMBL/GenBank/DDBJ databases">
        <title>Candida boidinii NBRC 1967.</title>
        <authorList>
            <person name="Ichikawa N."/>
            <person name="Sato H."/>
            <person name="Tonouchi N."/>
        </authorList>
    </citation>
    <scope>NUCLEOTIDE SEQUENCE</scope>
    <source>
        <strain evidence="1">NBRC 1967</strain>
    </source>
</reference>
<evidence type="ECO:0000313" key="1">
    <source>
        <dbReference type="EMBL" id="GME95731.1"/>
    </source>
</evidence>
<dbReference type="EMBL" id="BSXV01002434">
    <property type="protein sequence ID" value="GME95731.1"/>
    <property type="molecule type" value="Genomic_DNA"/>
</dbReference>
<dbReference type="Proteomes" id="UP001165101">
    <property type="component" value="Unassembled WGS sequence"/>
</dbReference>
<gene>
    <name evidence="1" type="ORF">Cboi01_000402400</name>
</gene>